<keyword evidence="2" id="KW-0238">DNA-binding</keyword>
<proteinExistence type="predicted"/>
<dbReference type="InterPro" id="IPR041657">
    <property type="entry name" value="HTH_17"/>
</dbReference>
<dbReference type="GO" id="GO:0003677">
    <property type="term" value="F:DNA binding"/>
    <property type="evidence" value="ECO:0007669"/>
    <property type="project" value="UniProtKB-KW"/>
</dbReference>
<evidence type="ECO:0000313" key="2">
    <source>
        <dbReference type="EMBL" id="PDO86718.1"/>
    </source>
</evidence>
<reference evidence="2 3" key="1">
    <citation type="submission" date="2017-06" db="EMBL/GenBank/DDBJ databases">
        <title>Draft genome sequence of nitrogen-fixing Kosakonia pseudosacchari strain NN143 isolated from sugarcane roots.</title>
        <authorList>
            <person name="Li Y."/>
            <person name="Li S."/>
            <person name="Lin L."/>
            <person name="Wu X."/>
            <person name="Yang L."/>
            <person name="Li Y."/>
            <person name="An Q."/>
        </authorList>
    </citation>
    <scope>NUCLEOTIDE SEQUENCE [LARGE SCALE GENOMIC DNA]</scope>
    <source>
        <strain evidence="2 3">NN143</strain>
    </source>
</reference>
<organism evidence="2 3">
    <name type="scientific">Kosakonia pseudosacchari</name>
    <dbReference type="NCBI Taxonomy" id="1646340"/>
    <lineage>
        <taxon>Bacteria</taxon>
        <taxon>Pseudomonadati</taxon>
        <taxon>Pseudomonadota</taxon>
        <taxon>Gammaproteobacteria</taxon>
        <taxon>Enterobacterales</taxon>
        <taxon>Enterobacteriaceae</taxon>
        <taxon>Kosakonia</taxon>
    </lineage>
</organism>
<gene>
    <name evidence="2" type="ORF">BK796_09685</name>
</gene>
<protein>
    <submittedName>
        <fullName evidence="2">DNA-binding protein</fullName>
    </submittedName>
</protein>
<name>A0ABX4ISK0_9ENTR</name>
<dbReference type="EMBL" id="NITV01000005">
    <property type="protein sequence ID" value="PDO86718.1"/>
    <property type="molecule type" value="Genomic_DNA"/>
</dbReference>
<dbReference type="Proteomes" id="UP000219642">
    <property type="component" value="Unassembled WGS sequence"/>
</dbReference>
<sequence>MEKLTLTRKEAAEILGVSTLTVSRWVSEGRLKAYRVSNKPKSPYLFTREDCIAALSFPENTAEAGLSHTNTAKKSRVPIQTNKAIQTELNSLLQIRTKGRMKDLT</sequence>
<dbReference type="InterPro" id="IPR010093">
    <property type="entry name" value="SinI_DNA-bd"/>
</dbReference>
<dbReference type="SUPFAM" id="SSF46955">
    <property type="entry name" value="Putative DNA-binding domain"/>
    <property type="match status" value="1"/>
</dbReference>
<dbReference type="InterPro" id="IPR009061">
    <property type="entry name" value="DNA-bd_dom_put_sf"/>
</dbReference>
<comment type="caution">
    <text evidence="2">The sequence shown here is derived from an EMBL/GenBank/DDBJ whole genome shotgun (WGS) entry which is preliminary data.</text>
</comment>
<accession>A0ABX4ISK0</accession>
<dbReference type="Gene3D" id="1.10.1660.10">
    <property type="match status" value="1"/>
</dbReference>
<keyword evidence="3" id="KW-1185">Reference proteome</keyword>
<dbReference type="RefSeq" id="WP_097400484.1">
    <property type="nucleotide sequence ID" value="NZ_CP158850.1"/>
</dbReference>
<dbReference type="NCBIfam" id="TIGR01764">
    <property type="entry name" value="excise"/>
    <property type="match status" value="1"/>
</dbReference>
<evidence type="ECO:0000313" key="3">
    <source>
        <dbReference type="Proteomes" id="UP000219642"/>
    </source>
</evidence>
<dbReference type="Pfam" id="PF12728">
    <property type="entry name" value="HTH_17"/>
    <property type="match status" value="1"/>
</dbReference>
<feature type="domain" description="Helix-turn-helix" evidence="1">
    <location>
        <begin position="6"/>
        <end position="50"/>
    </location>
</feature>
<evidence type="ECO:0000259" key="1">
    <source>
        <dbReference type="Pfam" id="PF12728"/>
    </source>
</evidence>